<organism evidence="3 4">
    <name type="scientific">Streptomyces durmitorensis</name>
    <dbReference type="NCBI Taxonomy" id="319947"/>
    <lineage>
        <taxon>Bacteria</taxon>
        <taxon>Bacillati</taxon>
        <taxon>Actinomycetota</taxon>
        <taxon>Actinomycetes</taxon>
        <taxon>Kitasatosporales</taxon>
        <taxon>Streptomycetaceae</taxon>
        <taxon>Streptomyces</taxon>
    </lineage>
</organism>
<gene>
    <name evidence="3" type="ORF">M4V62_15060</name>
</gene>
<evidence type="ECO:0000313" key="4">
    <source>
        <dbReference type="Proteomes" id="UP000829992"/>
    </source>
</evidence>
<feature type="region of interest" description="Disordered" evidence="1">
    <location>
        <begin position="29"/>
        <end position="56"/>
    </location>
</feature>
<dbReference type="RefSeq" id="WP_249587775.1">
    <property type="nucleotide sequence ID" value="NZ_BAAAQL010000029.1"/>
</dbReference>
<evidence type="ECO:0000256" key="2">
    <source>
        <dbReference type="SAM" id="SignalP"/>
    </source>
</evidence>
<feature type="signal peptide" evidence="2">
    <location>
        <begin position="1"/>
        <end position="20"/>
    </location>
</feature>
<keyword evidence="4" id="KW-1185">Reference proteome</keyword>
<reference evidence="3 4" key="1">
    <citation type="submission" date="2022-05" db="EMBL/GenBank/DDBJ databases">
        <authorList>
            <person name="Zhou X."/>
            <person name="Li K."/>
            <person name="Man Y."/>
        </authorList>
    </citation>
    <scope>NUCLEOTIDE SEQUENCE [LARGE SCALE GENOMIC DNA]</scope>
    <source>
        <strain evidence="3 4">MS405</strain>
    </source>
</reference>
<evidence type="ECO:0000313" key="3">
    <source>
        <dbReference type="EMBL" id="UQT56310.1"/>
    </source>
</evidence>
<dbReference type="PROSITE" id="PS51257">
    <property type="entry name" value="PROKAR_LIPOPROTEIN"/>
    <property type="match status" value="1"/>
</dbReference>
<dbReference type="Proteomes" id="UP000829992">
    <property type="component" value="Chromosome"/>
</dbReference>
<proteinExistence type="predicted"/>
<name>A0ABY4PR39_9ACTN</name>
<evidence type="ECO:0000256" key="1">
    <source>
        <dbReference type="SAM" id="MobiDB-lite"/>
    </source>
</evidence>
<evidence type="ECO:0008006" key="5">
    <source>
        <dbReference type="Google" id="ProtNLM"/>
    </source>
</evidence>
<feature type="region of interest" description="Disordered" evidence="1">
    <location>
        <begin position="214"/>
        <end position="251"/>
    </location>
</feature>
<accession>A0ABY4PR39</accession>
<feature type="chain" id="PRO_5045464778" description="Lipoprotein" evidence="2">
    <location>
        <begin position="21"/>
        <end position="251"/>
    </location>
</feature>
<sequence>MHRSRLALAAGLVLSAGLLAGGCGDPGDLRGAGSTPTAEAPTRLWPKLPPPSAPAEDYGTIESVPVKGVDVPGGNLRKVNPVSVAKADFDENPGMYSRSDDVYKETVQQLATCDTSHAGDDKCPVLDAYYRDLTGDGKDDLIVGIRLPRGHAENLDIRAYAVEKQHLTQIMEMGDAVLGVELAGHEVIVRAVSGMPGYEYRTVWSWDSHQKTMLPTTDEIVRSPNAPSRKPERKPEPAASARATPSPDESR</sequence>
<protein>
    <recommendedName>
        <fullName evidence="5">Lipoprotein</fullName>
    </recommendedName>
</protein>
<dbReference type="EMBL" id="CP097289">
    <property type="protein sequence ID" value="UQT56310.1"/>
    <property type="molecule type" value="Genomic_DNA"/>
</dbReference>
<keyword evidence="2" id="KW-0732">Signal</keyword>